<sequence length="79" mass="9418">MGGPSGGQWWPRHSLDVRFCAYTLIKMKNQLHFHGKCANIFHMSTDVFLMRTYGRRQFTGRRRSDFVKGRIWRTRVNTL</sequence>
<evidence type="ECO:0000313" key="2">
    <source>
        <dbReference type="Proteomes" id="UP000004756"/>
    </source>
</evidence>
<name>C0CVC6_9FIRM</name>
<dbReference type="HOGENOM" id="CLU_2599737_0_0_9"/>
<proteinExistence type="predicted"/>
<dbReference type="AlphaFoldDB" id="C0CVC6"/>
<dbReference type="EMBL" id="ACCJ01000040">
    <property type="protein sequence ID" value="EEG56971.1"/>
    <property type="molecule type" value="Genomic_DNA"/>
</dbReference>
<gene>
    <name evidence="1" type="ORF">CLOSTASPAR_00929</name>
</gene>
<evidence type="ECO:0000313" key="1">
    <source>
        <dbReference type="EMBL" id="EEG56971.1"/>
    </source>
</evidence>
<reference evidence="1 2" key="1">
    <citation type="submission" date="2009-02" db="EMBL/GenBank/DDBJ databases">
        <title>Draft genome sequence of Clostridium asparagiforme (DSM 15981).</title>
        <authorList>
            <person name="Sudarsanam P."/>
            <person name="Ley R."/>
            <person name="Guruge J."/>
            <person name="Turnbaugh P.J."/>
            <person name="Mahowald M."/>
            <person name="Liep D."/>
            <person name="Gordon J."/>
        </authorList>
    </citation>
    <scope>NUCLEOTIDE SEQUENCE [LARGE SCALE GENOMIC DNA]</scope>
    <source>
        <strain evidence="1 2">DSM 15981</strain>
    </source>
</reference>
<organism evidence="1 2">
    <name type="scientific">[Clostridium] asparagiforme DSM 15981</name>
    <dbReference type="NCBI Taxonomy" id="518636"/>
    <lineage>
        <taxon>Bacteria</taxon>
        <taxon>Bacillati</taxon>
        <taxon>Bacillota</taxon>
        <taxon>Clostridia</taxon>
        <taxon>Lachnospirales</taxon>
        <taxon>Lachnospiraceae</taxon>
        <taxon>Enterocloster</taxon>
    </lineage>
</organism>
<dbReference type="Proteomes" id="UP000004756">
    <property type="component" value="Unassembled WGS sequence"/>
</dbReference>
<accession>C0CVC6</accession>
<keyword evidence="2" id="KW-1185">Reference proteome</keyword>
<comment type="caution">
    <text evidence="1">The sequence shown here is derived from an EMBL/GenBank/DDBJ whole genome shotgun (WGS) entry which is preliminary data.</text>
</comment>
<protein>
    <submittedName>
        <fullName evidence="1">Uncharacterized protein</fullName>
    </submittedName>
</protein>